<evidence type="ECO:0000313" key="3">
    <source>
        <dbReference type="EMBL" id="QID82790.1"/>
    </source>
</evidence>
<keyword evidence="2" id="KW-0472">Membrane</keyword>
<evidence type="ECO:0000256" key="2">
    <source>
        <dbReference type="SAM" id="Phobius"/>
    </source>
</evidence>
<sequence>MTAMKEDNAALITLKKNNDQEKLRVHKLTDASSNSADGFVINKAKNGGPLNKKSLVNNEQHIKKAVSPGRVRKHKTTTSSTKSRTKSKKKDASESKVQRENKGSFYQGAIFGSFLGAAVTTVLSNLAVKALQN</sequence>
<reference evidence="3 4" key="1">
    <citation type="journal article" date="2019" name="BMC Genomics">
        <title>Chromosome level assembly and comparative genome analysis confirm lager-brewing yeasts originated from a single hybridization.</title>
        <authorList>
            <person name="Salazar A.N."/>
            <person name="Gorter de Vries A.R."/>
            <person name="van den Broek M."/>
            <person name="Brouwers N."/>
            <person name="de la Torre Cortes P."/>
            <person name="Kuijpers N.G.A."/>
            <person name="Daran J.G."/>
            <person name="Abeel T."/>
        </authorList>
    </citation>
    <scope>NUCLEOTIDE SEQUENCE [LARGE SCALE GENOMIC DNA]</scope>
    <source>
        <strain evidence="3 4">CBS 1483</strain>
    </source>
</reference>
<dbReference type="OrthoDB" id="4059397at2759"/>
<protein>
    <submittedName>
        <fullName evidence="3">Pheromone-regulated membrane protein</fullName>
    </submittedName>
</protein>
<feature type="transmembrane region" description="Helical" evidence="2">
    <location>
        <begin position="105"/>
        <end position="128"/>
    </location>
</feature>
<dbReference type="AlphaFoldDB" id="A0A6C1E1I7"/>
<feature type="region of interest" description="Disordered" evidence="1">
    <location>
        <begin position="36"/>
        <end position="100"/>
    </location>
</feature>
<accession>A0A6C1E1I7</accession>
<evidence type="ECO:0000256" key="1">
    <source>
        <dbReference type="SAM" id="MobiDB-lite"/>
    </source>
</evidence>
<evidence type="ECO:0000313" key="4">
    <source>
        <dbReference type="Proteomes" id="UP000501346"/>
    </source>
</evidence>
<organism evidence="3 4">
    <name type="scientific">Saccharomyces pastorianus</name>
    <name type="common">Lager yeast</name>
    <name type="synonym">Saccharomyces cerevisiae x Saccharomyces eubayanus</name>
    <dbReference type="NCBI Taxonomy" id="27292"/>
    <lineage>
        <taxon>Eukaryota</taxon>
        <taxon>Fungi</taxon>
        <taxon>Dikarya</taxon>
        <taxon>Ascomycota</taxon>
        <taxon>Saccharomycotina</taxon>
        <taxon>Saccharomycetes</taxon>
        <taxon>Saccharomycetales</taxon>
        <taxon>Saccharomycetaceae</taxon>
        <taxon>Saccharomyces</taxon>
    </lineage>
</organism>
<feature type="compositionally biased region" description="Basic and acidic residues" evidence="1">
    <location>
        <begin position="90"/>
        <end position="100"/>
    </location>
</feature>
<name>A0A6C1E1I7_SACPS</name>
<keyword evidence="2" id="KW-0812">Transmembrane</keyword>
<proteinExistence type="predicted"/>
<keyword evidence="4" id="KW-1185">Reference proteome</keyword>
<keyword evidence="2" id="KW-1133">Transmembrane helix</keyword>
<dbReference type="Proteomes" id="UP000501346">
    <property type="component" value="Chromosome ScXVI"/>
</dbReference>
<gene>
    <name evidence="3" type="primary">PRM3</name>
    <name evidence="3" type="ORF">GRS66_005221</name>
</gene>
<dbReference type="EMBL" id="CP048997">
    <property type="protein sequence ID" value="QID82790.1"/>
    <property type="molecule type" value="Genomic_DNA"/>
</dbReference>